<keyword evidence="5" id="KW-0472">Membrane</keyword>
<name>A0ABT0K030_9ACTN</name>
<evidence type="ECO:0000256" key="4">
    <source>
        <dbReference type="SAM" id="MobiDB-lite"/>
    </source>
</evidence>
<feature type="domain" description="Histidine kinase/HSP90-like ATPase" evidence="6">
    <location>
        <begin position="390"/>
        <end position="472"/>
    </location>
</feature>
<sequence length="925" mass="94202">MTGAATDGLVGAAGEWAGVHRPDGGVAGSGAARGAAGGSGGGDAGDGGRGGGRDVGVGGGVGMTESAFGAAALELGRASERVGRAHRALDRVMTSVLVALRAVALALTVFYLVVWDWYWDHPLAAGVLCCTAVWHVVFCLAGLRWGVGRALAAVGVALALPLSIAAGVLLPGDSIGDSGNFVFLAVVNAAVTAVWAFPRRIAAAAVLGLAAGALVGGWGHSPQVIAQLALLVVAPGLLGMSIGRLRQIARTADRRWANVVARHRGEAVVLAVARDRRERERVIHDTVLNTLTGLAWGGGRDVALAQRRCEQSLVAVQDLLGPGGDGGPALAERLAEVVAEAVGRGMVVEFVDGPPRGPATSGDAGGNDRGGAQVGGEPPGVVVAAFAGATREALANAERHAGSRYAWVVLDGGPDEITVRVRDIGRGFDPDLVDSARLGLRHSIIGRLEDVAGTVKIISSRGYGTTVELRWRTPRIVSDHDPGGGSLRDGLLSGGLLGGRLFSRGLPRGGRAGGGTAGGGRPTGFVSDRRNVAAIAADLGAEYSAGLRRAVGNVAAAWLVLMLAPLVGTLGWVREPLVGVGLWVVLAGVVAVARVLVRRRPLSGPETLLLLAVGGGICVAGVRNTVGADVVRIANWPLVVLPLLLAFVTASRPAREWTAALLGAVVLVTGLVLIRDGNNPLVIARLGSVVYGCCAVQIITAMLGPLLRRTAMDTAHMHAAEAELAASADSSAMIRRERLAWLRTVERDVLPLLSDVADGRRDPSAASVRSASAARAAAIRRMLTGGGPSSALADLDPVLADAESAGISVEIQRSGDLRTAPVPVRAALADLVGEVLAAAASGPAIVTVMWSPAGGSVYVTMPWPDDLALPGAVLGAAVATNILSGDASARSAHVSVPAGETAARVGVEVEVEDRWLSLELTWPCA</sequence>
<dbReference type="InterPro" id="IPR003594">
    <property type="entry name" value="HATPase_dom"/>
</dbReference>
<feature type="transmembrane region" description="Helical" evidence="5">
    <location>
        <begin position="686"/>
        <end position="707"/>
    </location>
</feature>
<dbReference type="CDD" id="cd16917">
    <property type="entry name" value="HATPase_UhpB-NarQ-NarX-like"/>
    <property type="match status" value="1"/>
</dbReference>
<feature type="transmembrane region" description="Helical" evidence="5">
    <location>
        <begin position="224"/>
        <end position="245"/>
    </location>
</feature>
<proteinExistence type="predicted"/>
<dbReference type="EMBL" id="JALKFT010000012">
    <property type="protein sequence ID" value="MCK9876909.1"/>
    <property type="molecule type" value="Genomic_DNA"/>
</dbReference>
<dbReference type="PANTHER" id="PTHR24421">
    <property type="entry name" value="NITRATE/NITRITE SENSOR PROTEIN NARX-RELATED"/>
    <property type="match status" value="1"/>
</dbReference>
<feature type="compositionally biased region" description="Gly residues" evidence="4">
    <location>
        <begin position="35"/>
        <end position="49"/>
    </location>
</feature>
<comment type="caution">
    <text evidence="7">The sequence shown here is derived from an EMBL/GenBank/DDBJ whole genome shotgun (WGS) entry which is preliminary data.</text>
</comment>
<protein>
    <submittedName>
        <fullName evidence="7">Histidine kinase</fullName>
    </submittedName>
</protein>
<feature type="transmembrane region" description="Helical" evidence="5">
    <location>
        <begin position="178"/>
        <end position="196"/>
    </location>
</feature>
<feature type="transmembrane region" description="Helical" evidence="5">
    <location>
        <begin position="201"/>
        <end position="218"/>
    </location>
</feature>
<evidence type="ECO:0000256" key="2">
    <source>
        <dbReference type="ARBA" id="ARBA00022777"/>
    </source>
</evidence>
<feature type="transmembrane region" description="Helical" evidence="5">
    <location>
        <begin position="657"/>
        <end position="674"/>
    </location>
</feature>
<keyword evidence="5" id="KW-1133">Transmembrane helix</keyword>
<keyword evidence="1" id="KW-0808">Transferase</keyword>
<feature type="compositionally biased region" description="Gly residues" evidence="4">
    <location>
        <begin position="363"/>
        <end position="375"/>
    </location>
</feature>
<feature type="transmembrane region" description="Helical" evidence="5">
    <location>
        <begin position="577"/>
        <end position="596"/>
    </location>
</feature>
<feature type="transmembrane region" description="Helical" evidence="5">
    <location>
        <begin position="150"/>
        <end position="172"/>
    </location>
</feature>
<dbReference type="SUPFAM" id="SSF55874">
    <property type="entry name" value="ATPase domain of HSP90 chaperone/DNA topoisomerase II/histidine kinase"/>
    <property type="match status" value="1"/>
</dbReference>
<evidence type="ECO:0000256" key="5">
    <source>
        <dbReference type="SAM" id="Phobius"/>
    </source>
</evidence>
<keyword evidence="3" id="KW-0902">Two-component regulatory system</keyword>
<feature type="region of interest" description="Disordered" evidence="4">
    <location>
        <begin position="28"/>
        <end position="49"/>
    </location>
</feature>
<gene>
    <name evidence="7" type="ORF">MXD59_14145</name>
</gene>
<organism evidence="7 8">
    <name type="scientific">Frankia umida</name>
    <dbReference type="NCBI Taxonomy" id="573489"/>
    <lineage>
        <taxon>Bacteria</taxon>
        <taxon>Bacillati</taxon>
        <taxon>Actinomycetota</taxon>
        <taxon>Actinomycetes</taxon>
        <taxon>Frankiales</taxon>
        <taxon>Frankiaceae</taxon>
        <taxon>Frankia</taxon>
    </lineage>
</organism>
<evidence type="ECO:0000259" key="6">
    <source>
        <dbReference type="Pfam" id="PF02518"/>
    </source>
</evidence>
<feature type="transmembrane region" description="Helical" evidence="5">
    <location>
        <begin position="123"/>
        <end position="143"/>
    </location>
</feature>
<evidence type="ECO:0000313" key="7">
    <source>
        <dbReference type="EMBL" id="MCK9876909.1"/>
    </source>
</evidence>
<feature type="transmembrane region" description="Helical" evidence="5">
    <location>
        <begin position="96"/>
        <end position="117"/>
    </location>
</feature>
<dbReference type="Proteomes" id="UP001201873">
    <property type="component" value="Unassembled WGS sequence"/>
</dbReference>
<reference evidence="7 8" key="1">
    <citation type="submission" date="2022-04" db="EMBL/GenBank/DDBJ databases">
        <title>Genome diversity in the genus Frankia.</title>
        <authorList>
            <person name="Carlos-Shanley C."/>
            <person name="Hahn D."/>
        </authorList>
    </citation>
    <scope>NUCLEOTIDE SEQUENCE [LARGE SCALE GENOMIC DNA]</scope>
    <source>
        <strain evidence="7 8">Ag45/Mut15</strain>
    </source>
</reference>
<evidence type="ECO:0000256" key="3">
    <source>
        <dbReference type="ARBA" id="ARBA00023012"/>
    </source>
</evidence>
<feature type="region of interest" description="Disordered" evidence="4">
    <location>
        <begin position="350"/>
        <end position="375"/>
    </location>
</feature>
<dbReference type="InterPro" id="IPR036890">
    <property type="entry name" value="HATPase_C_sf"/>
</dbReference>
<evidence type="ECO:0000256" key="1">
    <source>
        <dbReference type="ARBA" id="ARBA00022679"/>
    </source>
</evidence>
<dbReference type="Gene3D" id="3.30.565.10">
    <property type="entry name" value="Histidine kinase-like ATPase, C-terminal domain"/>
    <property type="match status" value="1"/>
</dbReference>
<keyword evidence="2 7" id="KW-0418">Kinase</keyword>
<feature type="transmembrane region" description="Helical" evidence="5">
    <location>
        <begin position="608"/>
        <end position="627"/>
    </location>
</feature>
<dbReference type="GO" id="GO:0016301">
    <property type="term" value="F:kinase activity"/>
    <property type="evidence" value="ECO:0007669"/>
    <property type="project" value="UniProtKB-KW"/>
</dbReference>
<dbReference type="PANTHER" id="PTHR24421:SF61">
    <property type="entry name" value="OXYGEN SENSOR HISTIDINE KINASE NREB"/>
    <property type="match status" value="1"/>
</dbReference>
<keyword evidence="8" id="KW-1185">Reference proteome</keyword>
<accession>A0ABT0K030</accession>
<feature type="transmembrane region" description="Helical" evidence="5">
    <location>
        <begin position="550"/>
        <end position="571"/>
    </location>
</feature>
<dbReference type="Pfam" id="PF02518">
    <property type="entry name" value="HATPase_c"/>
    <property type="match status" value="1"/>
</dbReference>
<dbReference type="InterPro" id="IPR050482">
    <property type="entry name" value="Sensor_HK_TwoCompSys"/>
</dbReference>
<keyword evidence="5" id="KW-0812">Transmembrane</keyword>
<evidence type="ECO:0000313" key="8">
    <source>
        <dbReference type="Proteomes" id="UP001201873"/>
    </source>
</evidence>